<reference evidence="1 2" key="1">
    <citation type="submission" date="2023-07" db="EMBL/GenBank/DDBJ databases">
        <title>Sequencing the genomes of 1000 actinobacteria strains.</title>
        <authorList>
            <person name="Klenk H.-P."/>
        </authorList>
    </citation>
    <scope>NUCLEOTIDE SEQUENCE [LARGE SCALE GENOMIC DNA]</scope>
    <source>
        <strain evidence="1 2">DSM 14555</strain>
    </source>
</reference>
<protein>
    <recommendedName>
        <fullName evidence="3">Acetyltransferase</fullName>
    </recommendedName>
</protein>
<accession>A0ABU1JCP4</accession>
<evidence type="ECO:0000313" key="1">
    <source>
        <dbReference type="EMBL" id="MDR6269920.1"/>
    </source>
</evidence>
<organism evidence="1 2">
    <name type="scientific">Arthrobacter russicus</name>
    <dbReference type="NCBI Taxonomy" id="172040"/>
    <lineage>
        <taxon>Bacteria</taxon>
        <taxon>Bacillati</taxon>
        <taxon>Actinomycetota</taxon>
        <taxon>Actinomycetes</taxon>
        <taxon>Micrococcales</taxon>
        <taxon>Micrococcaceae</taxon>
        <taxon>Arthrobacter</taxon>
    </lineage>
</organism>
<gene>
    <name evidence="1" type="ORF">JOE69_002158</name>
</gene>
<proteinExistence type="predicted"/>
<comment type="caution">
    <text evidence="1">The sequence shown here is derived from an EMBL/GenBank/DDBJ whole genome shotgun (WGS) entry which is preliminary data.</text>
</comment>
<keyword evidence="2" id="KW-1185">Reference proteome</keyword>
<sequence>MAANANAIAFHEHAGFALDGAREVVTDWGNLVELRMIR</sequence>
<evidence type="ECO:0008006" key="3">
    <source>
        <dbReference type="Google" id="ProtNLM"/>
    </source>
</evidence>
<dbReference type="EMBL" id="JAVDQF010000001">
    <property type="protein sequence ID" value="MDR6269920.1"/>
    <property type="molecule type" value="Genomic_DNA"/>
</dbReference>
<dbReference type="Proteomes" id="UP001185069">
    <property type="component" value="Unassembled WGS sequence"/>
</dbReference>
<evidence type="ECO:0000313" key="2">
    <source>
        <dbReference type="Proteomes" id="UP001185069"/>
    </source>
</evidence>
<name>A0ABU1JCP4_9MICC</name>